<evidence type="ECO:0000313" key="2">
    <source>
        <dbReference type="EMBL" id="KYD20250.1"/>
    </source>
</evidence>
<proteinExistence type="predicted"/>
<evidence type="ECO:0000313" key="3">
    <source>
        <dbReference type="Proteomes" id="UP000075683"/>
    </source>
</evidence>
<gene>
    <name evidence="2" type="ORF">B4135_2026</name>
</gene>
<comment type="caution">
    <text evidence="2">The sequence shown here is derived from an EMBL/GenBank/DDBJ whole genome shotgun (WGS) entry which is preliminary data.</text>
</comment>
<organism evidence="2 3">
    <name type="scientific">Caldibacillus debilis</name>
    <dbReference type="NCBI Taxonomy" id="301148"/>
    <lineage>
        <taxon>Bacteria</taxon>
        <taxon>Bacillati</taxon>
        <taxon>Bacillota</taxon>
        <taxon>Bacilli</taxon>
        <taxon>Bacillales</taxon>
        <taxon>Bacillaceae</taxon>
        <taxon>Caldibacillus</taxon>
    </lineage>
</organism>
<sequence>MGRSGEGRRSGFRMPEKETGRPHKKRAVVKQPLFFIM</sequence>
<reference evidence="2 3" key="1">
    <citation type="submission" date="2016-01" db="EMBL/GenBank/DDBJ databases">
        <title>Draft Genome Sequences of Seven Thermophilic Sporeformers Isolated from Foods.</title>
        <authorList>
            <person name="Berendsen E.M."/>
            <person name="Wells-Bennik M.H."/>
            <person name="Krawcyk A.O."/>
            <person name="De Jong A."/>
            <person name="Holsappel S."/>
            <person name="Eijlander R.T."/>
            <person name="Kuipers O.P."/>
        </authorList>
    </citation>
    <scope>NUCLEOTIDE SEQUENCE [LARGE SCALE GENOMIC DNA]</scope>
    <source>
        <strain evidence="2 3">B4135</strain>
    </source>
</reference>
<accession>A0A150M6K0</accession>
<dbReference type="STRING" id="301148.B4135_2026"/>
<protein>
    <submittedName>
        <fullName evidence="2">Uncharacterized protein</fullName>
    </submittedName>
</protein>
<name>A0A150M6K0_9BACI</name>
<feature type="compositionally biased region" description="Basic and acidic residues" evidence="1">
    <location>
        <begin position="1"/>
        <end position="21"/>
    </location>
</feature>
<dbReference type="EMBL" id="LQYT01000036">
    <property type="protein sequence ID" value="KYD20250.1"/>
    <property type="molecule type" value="Genomic_DNA"/>
</dbReference>
<feature type="region of interest" description="Disordered" evidence="1">
    <location>
        <begin position="1"/>
        <end position="27"/>
    </location>
</feature>
<dbReference type="AlphaFoldDB" id="A0A150M6K0"/>
<dbReference type="Proteomes" id="UP000075683">
    <property type="component" value="Unassembled WGS sequence"/>
</dbReference>
<evidence type="ECO:0000256" key="1">
    <source>
        <dbReference type="SAM" id="MobiDB-lite"/>
    </source>
</evidence>